<feature type="transmembrane region" description="Helical" evidence="5">
    <location>
        <begin position="28"/>
        <end position="46"/>
    </location>
</feature>
<evidence type="ECO:0000313" key="7">
    <source>
        <dbReference type="EMBL" id="GIJ54863.1"/>
    </source>
</evidence>
<dbReference type="AlphaFoldDB" id="A0A8J3Z4H8"/>
<keyword evidence="2 5" id="KW-0812">Transmembrane</keyword>
<feature type="transmembrane region" description="Helical" evidence="5">
    <location>
        <begin position="184"/>
        <end position="201"/>
    </location>
</feature>
<organism evidence="7 8">
    <name type="scientific">Virgisporangium aurantiacum</name>
    <dbReference type="NCBI Taxonomy" id="175570"/>
    <lineage>
        <taxon>Bacteria</taxon>
        <taxon>Bacillati</taxon>
        <taxon>Actinomycetota</taxon>
        <taxon>Actinomycetes</taxon>
        <taxon>Micromonosporales</taxon>
        <taxon>Micromonosporaceae</taxon>
        <taxon>Virgisporangium</taxon>
    </lineage>
</organism>
<keyword evidence="4 5" id="KW-0472">Membrane</keyword>
<evidence type="ECO:0000256" key="2">
    <source>
        <dbReference type="ARBA" id="ARBA00022692"/>
    </source>
</evidence>
<dbReference type="Proteomes" id="UP000612585">
    <property type="component" value="Unassembled WGS sequence"/>
</dbReference>
<comment type="subcellular location">
    <subcellularLocation>
        <location evidence="1">Membrane</location>
        <topology evidence="1">Multi-pass membrane protein</topology>
    </subcellularLocation>
</comment>
<evidence type="ECO:0000313" key="8">
    <source>
        <dbReference type="Proteomes" id="UP000612585"/>
    </source>
</evidence>
<feature type="transmembrane region" description="Helical" evidence="5">
    <location>
        <begin position="155"/>
        <end position="177"/>
    </location>
</feature>
<comment type="caution">
    <text evidence="7">The sequence shown here is derived from an EMBL/GenBank/DDBJ whole genome shotgun (WGS) entry which is preliminary data.</text>
</comment>
<name>A0A8J3Z4H8_9ACTN</name>
<gene>
    <name evidence="7" type="ORF">Vau01_023790</name>
</gene>
<evidence type="ECO:0000256" key="5">
    <source>
        <dbReference type="SAM" id="Phobius"/>
    </source>
</evidence>
<keyword evidence="3 5" id="KW-1133">Transmembrane helix</keyword>
<feature type="transmembrane region" description="Helical" evidence="5">
    <location>
        <begin position="213"/>
        <end position="234"/>
    </location>
</feature>
<dbReference type="GO" id="GO:0016020">
    <property type="term" value="C:membrane"/>
    <property type="evidence" value="ECO:0007669"/>
    <property type="project" value="UniProtKB-SubCell"/>
</dbReference>
<evidence type="ECO:0000256" key="3">
    <source>
        <dbReference type="ARBA" id="ARBA00022989"/>
    </source>
</evidence>
<dbReference type="InterPro" id="IPR049453">
    <property type="entry name" value="Memb_transporter_dom"/>
</dbReference>
<proteinExistence type="predicted"/>
<dbReference type="Pfam" id="PF13515">
    <property type="entry name" value="FUSC_2"/>
    <property type="match status" value="1"/>
</dbReference>
<accession>A0A8J3Z4H8</accession>
<protein>
    <recommendedName>
        <fullName evidence="6">Integral membrane bound transporter domain-containing protein</fullName>
    </recommendedName>
</protein>
<feature type="transmembrane region" description="Helical" evidence="5">
    <location>
        <begin position="53"/>
        <end position="71"/>
    </location>
</feature>
<reference evidence="7" key="1">
    <citation type="submission" date="2021-01" db="EMBL/GenBank/DDBJ databases">
        <title>Whole genome shotgun sequence of Virgisporangium aurantiacum NBRC 16421.</title>
        <authorList>
            <person name="Komaki H."/>
            <person name="Tamura T."/>
        </authorList>
    </citation>
    <scope>NUCLEOTIDE SEQUENCE</scope>
    <source>
        <strain evidence="7">NBRC 16421</strain>
    </source>
</reference>
<feature type="domain" description="Integral membrane bound transporter" evidence="6">
    <location>
        <begin position="100"/>
        <end position="226"/>
    </location>
</feature>
<evidence type="ECO:0000256" key="1">
    <source>
        <dbReference type="ARBA" id="ARBA00004141"/>
    </source>
</evidence>
<evidence type="ECO:0000259" key="6">
    <source>
        <dbReference type="Pfam" id="PF13515"/>
    </source>
</evidence>
<dbReference type="EMBL" id="BOPG01000012">
    <property type="protein sequence ID" value="GIJ54863.1"/>
    <property type="molecule type" value="Genomic_DNA"/>
</dbReference>
<evidence type="ECO:0000256" key="4">
    <source>
        <dbReference type="ARBA" id="ARBA00023136"/>
    </source>
</evidence>
<sequence>MVVDALFVVAVFVGTAARAGAGRRTASTARTVMFAFLALVVVPVPVGRPGAAVGWAVVVVVGAYGLASMTGRRREVDEAAAPNTRVHVWRGVRAALSVGIALVLGRALFPDHRSWAVVAAFVVGAGTVSRGEAVFRGVQRTLGGVLGTLVGTPLAAVVAGRGAPTVGLILVLLAAGLYLRKATYTGWAVCVTSILALLYGLDGRADAAVLGGRILAGLLGGAAAILPAVFLAPIRTGALVRKRAATALRSIGAALREESGDGSGRAERDIVALREAARPLLAIRWLHLRPEVAWVDGLTAAVPDLRALPGLAARRRLARTVTEIADAVRR</sequence>
<keyword evidence="8" id="KW-1185">Reference proteome</keyword>
<feature type="transmembrane region" description="Helical" evidence="5">
    <location>
        <begin position="91"/>
        <end position="109"/>
    </location>
</feature>